<comment type="similarity">
    <text evidence="1">Belongs to the GerABKA family.</text>
</comment>
<keyword evidence="4" id="KW-0812">Transmembrane</keyword>
<dbReference type="PANTHER" id="PTHR22550:SF5">
    <property type="entry name" value="LEUCINE ZIPPER PROTEIN 4"/>
    <property type="match status" value="1"/>
</dbReference>
<gene>
    <name evidence="5" type="ORF">BAG01nite_32460</name>
</gene>
<evidence type="ECO:0000256" key="4">
    <source>
        <dbReference type="SAM" id="Phobius"/>
    </source>
</evidence>
<evidence type="ECO:0000256" key="3">
    <source>
        <dbReference type="SAM" id="MobiDB-lite"/>
    </source>
</evidence>
<keyword evidence="2 4" id="KW-0472">Membrane</keyword>
<dbReference type="RefSeq" id="WP_174768824.1">
    <property type="nucleotide sequence ID" value="NZ_BJOD01000035.1"/>
</dbReference>
<protein>
    <submittedName>
        <fullName evidence="5">Spore germination protein</fullName>
    </submittedName>
</protein>
<proteinExistence type="inferred from homology"/>
<evidence type="ECO:0000256" key="1">
    <source>
        <dbReference type="ARBA" id="ARBA00005278"/>
    </source>
</evidence>
<dbReference type="InterPro" id="IPR050768">
    <property type="entry name" value="UPF0353/GerABKA_families"/>
</dbReference>
<evidence type="ECO:0000313" key="6">
    <source>
        <dbReference type="Proteomes" id="UP000317180"/>
    </source>
</evidence>
<reference evidence="5 6" key="1">
    <citation type="submission" date="2019-06" db="EMBL/GenBank/DDBJ databases">
        <title>Whole genome shotgun sequence of Brevibacillus agri NBRC 15538.</title>
        <authorList>
            <person name="Hosoyama A."/>
            <person name="Uohara A."/>
            <person name="Ohji S."/>
            <person name="Ichikawa N."/>
        </authorList>
    </citation>
    <scope>NUCLEOTIDE SEQUENCE [LARGE SCALE GENOMIC DNA]</scope>
    <source>
        <strain evidence="5 6">NBRC 15538</strain>
    </source>
</reference>
<dbReference type="GeneID" id="82809936"/>
<keyword evidence="6" id="KW-1185">Reference proteome</keyword>
<dbReference type="PANTHER" id="PTHR22550">
    <property type="entry name" value="SPORE GERMINATION PROTEIN"/>
    <property type="match status" value="1"/>
</dbReference>
<evidence type="ECO:0000313" key="5">
    <source>
        <dbReference type="EMBL" id="GED27144.1"/>
    </source>
</evidence>
<dbReference type="PIRSF" id="PIRSF005690">
    <property type="entry name" value="GerBA"/>
    <property type="match status" value="1"/>
</dbReference>
<comment type="caution">
    <text evidence="5">The sequence shown here is derived from an EMBL/GenBank/DDBJ whole genome shotgun (WGS) entry which is preliminary data.</text>
</comment>
<accession>A0ABQ0STC8</accession>
<dbReference type="InterPro" id="IPR004995">
    <property type="entry name" value="Spore_Ger"/>
</dbReference>
<dbReference type="Pfam" id="PF03323">
    <property type="entry name" value="GerA"/>
    <property type="match status" value="1"/>
</dbReference>
<feature type="transmembrane region" description="Helical" evidence="4">
    <location>
        <begin position="348"/>
        <end position="369"/>
    </location>
</feature>
<evidence type="ECO:0000256" key="2">
    <source>
        <dbReference type="ARBA" id="ARBA00023136"/>
    </source>
</evidence>
<sequence>MAQIGPSLDENVRYVKEALGYSNDIVIRELVLDSREPVRAAVVYTDGMVDTHMVQGVLINSLLYKTRFKELELEREEELVPFLKDAVLTVGDIGDVDNFPEMFTAMLSGCAILFLDGYEQAMAIGLQEWKDRGVTEPTAQTVIRGPREGFTENLRTNVTLLRRRIVSEKMWVETRRIGEVTKTEIAVVYIKGLVEEGVVEEVRSRLDRIDMDGIMESGMIEELIQDAAYTPFPTISNSERPDVVASNLLEGRVAILVDGTPFVLTAPSLYIAITTFHQEMLPTQLLISLAAQREGVPFPAFVEAVLMEIAFEILREAGIRMPRAVGQAISIVGTLVIGQAAVEAGIVSAAMVIVVSITAISSFIFPAINMSIPVRILRFPLMVLAASFGIYGIIVGVLALVLHLCSLRSFGVPYMSTFAPFSFKEQRDTILRLPRWALDKRPESISKRNLRRQSTKMKPPPPGK</sequence>
<feature type="region of interest" description="Disordered" evidence="3">
    <location>
        <begin position="444"/>
        <end position="464"/>
    </location>
</feature>
<organism evidence="5 6">
    <name type="scientific">Brevibacillus agri</name>
    <dbReference type="NCBI Taxonomy" id="51101"/>
    <lineage>
        <taxon>Bacteria</taxon>
        <taxon>Bacillati</taxon>
        <taxon>Bacillota</taxon>
        <taxon>Bacilli</taxon>
        <taxon>Bacillales</taxon>
        <taxon>Paenibacillaceae</taxon>
        <taxon>Brevibacillus</taxon>
    </lineage>
</organism>
<name>A0ABQ0STC8_9BACL</name>
<feature type="transmembrane region" description="Helical" evidence="4">
    <location>
        <begin position="381"/>
        <end position="404"/>
    </location>
</feature>
<dbReference type="Proteomes" id="UP000317180">
    <property type="component" value="Unassembled WGS sequence"/>
</dbReference>
<dbReference type="EMBL" id="BJOD01000035">
    <property type="protein sequence ID" value="GED27144.1"/>
    <property type="molecule type" value="Genomic_DNA"/>
</dbReference>
<keyword evidence="4" id="KW-1133">Transmembrane helix</keyword>